<gene>
    <name evidence="1" type="ORF">M0812_24246</name>
</gene>
<dbReference type="EMBL" id="JANTQA010000057">
    <property type="protein sequence ID" value="KAJ3428908.1"/>
    <property type="molecule type" value="Genomic_DNA"/>
</dbReference>
<proteinExistence type="predicted"/>
<dbReference type="Proteomes" id="UP001146793">
    <property type="component" value="Unassembled WGS sequence"/>
</dbReference>
<accession>A0AAV7YGL3</accession>
<evidence type="ECO:0000313" key="1">
    <source>
        <dbReference type="EMBL" id="KAJ3428908.1"/>
    </source>
</evidence>
<name>A0AAV7YGL3_9EUKA</name>
<comment type="caution">
    <text evidence="1">The sequence shown here is derived from an EMBL/GenBank/DDBJ whole genome shotgun (WGS) entry which is preliminary data.</text>
</comment>
<sequence length="86" mass="10096">MGIKSSSYKALTQIPRKRTKDFYNLLENTNCACGLWDNNWLLSYLNQPYCDLLHIRNNKNLILKQLIKLAYKKSPQDNFSPNSDQE</sequence>
<evidence type="ECO:0000313" key="2">
    <source>
        <dbReference type="Proteomes" id="UP001146793"/>
    </source>
</evidence>
<dbReference type="AlphaFoldDB" id="A0AAV7YGL3"/>
<protein>
    <submittedName>
        <fullName evidence="1">Uncharacterized protein</fullName>
    </submittedName>
</protein>
<organism evidence="1 2">
    <name type="scientific">Anaeramoeba flamelloides</name>
    <dbReference type="NCBI Taxonomy" id="1746091"/>
    <lineage>
        <taxon>Eukaryota</taxon>
        <taxon>Metamonada</taxon>
        <taxon>Anaeramoebidae</taxon>
        <taxon>Anaeramoeba</taxon>
    </lineage>
</organism>
<reference evidence="1" key="1">
    <citation type="submission" date="2022-08" db="EMBL/GenBank/DDBJ databases">
        <title>Novel sulphate-reducing endosymbionts in the free-living metamonad Anaeramoeba.</title>
        <authorList>
            <person name="Jerlstrom-Hultqvist J."/>
            <person name="Cepicka I."/>
            <person name="Gallot-Lavallee L."/>
            <person name="Salas-Leiva D."/>
            <person name="Curtis B.A."/>
            <person name="Zahonova K."/>
            <person name="Pipaliya S."/>
            <person name="Dacks J."/>
            <person name="Roger A.J."/>
        </authorList>
    </citation>
    <scope>NUCLEOTIDE SEQUENCE</scope>
    <source>
        <strain evidence="1">Busselton2</strain>
    </source>
</reference>